<dbReference type="Proteomes" id="UP000332515">
    <property type="component" value="Unassembled WGS sequence"/>
</dbReference>
<proteinExistence type="predicted"/>
<organism evidence="2 3">
    <name type="scientific">Segnochrobactrum spirostomi</name>
    <dbReference type="NCBI Taxonomy" id="2608987"/>
    <lineage>
        <taxon>Bacteria</taxon>
        <taxon>Pseudomonadati</taxon>
        <taxon>Pseudomonadota</taxon>
        <taxon>Alphaproteobacteria</taxon>
        <taxon>Hyphomicrobiales</taxon>
        <taxon>Segnochrobactraceae</taxon>
        <taxon>Segnochrobactrum</taxon>
    </lineage>
</organism>
<reference evidence="2 3" key="1">
    <citation type="submission" date="2019-09" db="EMBL/GenBank/DDBJ databases">
        <title>Segnochrobactrum spirostomi gen. nov., sp. nov., isolated from the ciliate Spirostomum cf. yagiui and description of a novel family, Segnochrobactraceae fam. nov. within the order Rhizobiales of the class Alphaproteobacteria.</title>
        <authorList>
            <person name="Akter S."/>
            <person name="Shazib S.U.A."/>
            <person name="Shin M.K."/>
        </authorList>
    </citation>
    <scope>NUCLEOTIDE SEQUENCE [LARGE SCALE GENOMIC DNA]</scope>
    <source>
        <strain evidence="2 3">Sp-1</strain>
    </source>
</reference>
<feature type="compositionally biased region" description="Basic and acidic residues" evidence="1">
    <location>
        <begin position="1"/>
        <end position="18"/>
    </location>
</feature>
<accession>A0A6A7YAM3</accession>
<evidence type="ECO:0000313" key="2">
    <source>
        <dbReference type="EMBL" id="MQT14479.1"/>
    </source>
</evidence>
<dbReference type="RefSeq" id="WP_153485281.1">
    <property type="nucleotide sequence ID" value="NZ_VWNA01000001.1"/>
</dbReference>
<dbReference type="EMBL" id="VWNA01000001">
    <property type="protein sequence ID" value="MQT14479.1"/>
    <property type="molecule type" value="Genomic_DNA"/>
</dbReference>
<keyword evidence="3" id="KW-1185">Reference proteome</keyword>
<feature type="region of interest" description="Disordered" evidence="1">
    <location>
        <begin position="1"/>
        <end position="26"/>
    </location>
</feature>
<comment type="caution">
    <text evidence="2">The sequence shown here is derived from an EMBL/GenBank/DDBJ whole genome shotgun (WGS) entry which is preliminary data.</text>
</comment>
<sequence length="61" mass="6616">MHTSDARRDDETPEERAAARRGAWHAGDGLYEGEIDRNGPHDPQALARLAPAGFGTEIVGF</sequence>
<gene>
    <name evidence="2" type="ORF">F0357_17845</name>
</gene>
<name>A0A6A7YAM3_9HYPH</name>
<evidence type="ECO:0000256" key="1">
    <source>
        <dbReference type="SAM" id="MobiDB-lite"/>
    </source>
</evidence>
<protein>
    <submittedName>
        <fullName evidence="2">Uncharacterized protein</fullName>
    </submittedName>
</protein>
<evidence type="ECO:0000313" key="3">
    <source>
        <dbReference type="Proteomes" id="UP000332515"/>
    </source>
</evidence>
<dbReference type="AlphaFoldDB" id="A0A6A7YAM3"/>